<evidence type="ECO:0000313" key="3">
    <source>
        <dbReference type="EMBL" id="THW44733.1"/>
    </source>
</evidence>
<organism evidence="4 5">
    <name type="scientific">Aureobasidium pullulans</name>
    <name type="common">Black yeast</name>
    <name type="synonym">Pullularia pullulans</name>
    <dbReference type="NCBI Taxonomy" id="5580"/>
    <lineage>
        <taxon>Eukaryota</taxon>
        <taxon>Fungi</taxon>
        <taxon>Dikarya</taxon>
        <taxon>Ascomycota</taxon>
        <taxon>Pezizomycotina</taxon>
        <taxon>Dothideomycetes</taxon>
        <taxon>Dothideomycetidae</taxon>
        <taxon>Dothideales</taxon>
        <taxon>Saccotheciaceae</taxon>
        <taxon>Aureobasidium</taxon>
    </lineage>
</organism>
<evidence type="ECO:0000259" key="2">
    <source>
        <dbReference type="Pfam" id="PF04082"/>
    </source>
</evidence>
<comment type="caution">
    <text evidence="4">The sequence shown here is derived from an EMBL/GenBank/DDBJ whole genome shotgun (WGS) entry which is preliminary data.</text>
</comment>
<proteinExistence type="predicted"/>
<reference evidence="5 6" key="1">
    <citation type="submission" date="2018-10" db="EMBL/GenBank/DDBJ databases">
        <title>Fifty Aureobasidium pullulans genomes reveal a recombining polyextremotolerant generalist.</title>
        <authorList>
            <person name="Gostincar C."/>
            <person name="Turk M."/>
            <person name="Zajc J."/>
            <person name="Gunde-Cimerman N."/>
        </authorList>
    </citation>
    <scope>NUCLEOTIDE SEQUENCE [LARGE SCALE GENOMIC DNA]</scope>
    <source>
        <strain evidence="4 5">EXF-10507</strain>
        <strain evidence="3 6">EXF-10796</strain>
    </source>
</reference>
<evidence type="ECO:0000313" key="5">
    <source>
        <dbReference type="Proteomes" id="UP000304928"/>
    </source>
</evidence>
<sequence length="418" mass="45634">MPALGPDWGDYVAAYLDEIAPIYPIVGKASITRAGTYLARFNALELNPISDRPTMACVYACIALGARTKGHTGVAQAYIEAACSLIGYLSSLPYLESAQALLLIAVDQRGREKTGAAFLLVRQAIGILNSMGLHRTPFYSNDQLSVARQQMDRRIWHTAHALEKTMALEEGRPSSTYDRMFDDASSSPGTIGGCLEPWKAFVSLGVIQGQISERFFDQRSWAVSPDHAELLALQGELDECLTQWSDNLPKSLRPCRGLVNCPQELLAFRTGLSFHFHYALIALHRTALIGDVTKSTTTTRAFDSAARTARRLQTSEGICANSARDILTTYLQFIEQKQPSPLVTLSQPLLAVYVLTIYILKHPDAWSTEADLQLLSSGAKAVEEAYECHGLPVGFSSMLSALSQAAISPTKSLYEGPA</sequence>
<dbReference type="AlphaFoldDB" id="A0A4S9BNW6"/>
<gene>
    <name evidence="4" type="ORF">D6D15_01380</name>
    <name evidence="3" type="ORF">D6D21_04798</name>
</gene>
<feature type="domain" description="Xylanolytic transcriptional activator regulatory" evidence="2">
    <location>
        <begin position="14"/>
        <end position="179"/>
    </location>
</feature>
<dbReference type="EMBL" id="QZAM01000079">
    <property type="protein sequence ID" value="THW44733.1"/>
    <property type="molecule type" value="Genomic_DNA"/>
</dbReference>
<evidence type="ECO:0000256" key="1">
    <source>
        <dbReference type="ARBA" id="ARBA00023242"/>
    </source>
</evidence>
<evidence type="ECO:0000313" key="4">
    <source>
        <dbReference type="EMBL" id="THW95330.1"/>
    </source>
</evidence>
<accession>A0A4S9BNW6</accession>
<dbReference type="Pfam" id="PF04082">
    <property type="entry name" value="Fungal_trans"/>
    <property type="match status" value="1"/>
</dbReference>
<evidence type="ECO:0000313" key="6">
    <source>
        <dbReference type="Proteomes" id="UP000309076"/>
    </source>
</evidence>
<dbReference type="InterPro" id="IPR007219">
    <property type="entry name" value="XnlR_reg_dom"/>
</dbReference>
<dbReference type="PANTHER" id="PTHR46910:SF1">
    <property type="entry name" value="MISCELLANEOUS ZN(II)2CYS6 TRANSCRIPTION FACTOR (EUROFUNG)-RELATED"/>
    <property type="match status" value="1"/>
</dbReference>
<name>A0A4S9BNW6_AURPU</name>
<dbReference type="Proteomes" id="UP000309076">
    <property type="component" value="Unassembled WGS sequence"/>
</dbReference>
<dbReference type="GO" id="GO:0008270">
    <property type="term" value="F:zinc ion binding"/>
    <property type="evidence" value="ECO:0007669"/>
    <property type="project" value="InterPro"/>
</dbReference>
<dbReference type="Proteomes" id="UP000304928">
    <property type="component" value="Unassembled WGS sequence"/>
</dbReference>
<keyword evidence="1" id="KW-0539">Nucleus</keyword>
<dbReference type="GO" id="GO:0003677">
    <property type="term" value="F:DNA binding"/>
    <property type="evidence" value="ECO:0007669"/>
    <property type="project" value="InterPro"/>
</dbReference>
<dbReference type="GO" id="GO:0006351">
    <property type="term" value="P:DNA-templated transcription"/>
    <property type="evidence" value="ECO:0007669"/>
    <property type="project" value="InterPro"/>
</dbReference>
<protein>
    <recommendedName>
        <fullName evidence="2">Xylanolytic transcriptional activator regulatory domain-containing protein</fullName>
    </recommendedName>
</protein>
<dbReference type="EMBL" id="QZAR01000012">
    <property type="protein sequence ID" value="THW95330.1"/>
    <property type="molecule type" value="Genomic_DNA"/>
</dbReference>
<dbReference type="CDD" id="cd12148">
    <property type="entry name" value="fungal_TF_MHR"/>
    <property type="match status" value="1"/>
</dbReference>
<dbReference type="InterPro" id="IPR050987">
    <property type="entry name" value="AtrR-like"/>
</dbReference>
<dbReference type="GO" id="GO:0003700">
    <property type="term" value="F:DNA-binding transcription factor activity"/>
    <property type="evidence" value="ECO:0007669"/>
    <property type="project" value="InterPro"/>
</dbReference>
<dbReference type="PANTHER" id="PTHR46910">
    <property type="entry name" value="TRANSCRIPTION FACTOR PDR1"/>
    <property type="match status" value="1"/>
</dbReference>